<dbReference type="InterPro" id="IPR018004">
    <property type="entry name" value="KilA/APSES_HTH"/>
</dbReference>
<protein>
    <submittedName>
        <fullName evidence="2">KilA-N domain-containing protein</fullName>
    </submittedName>
</protein>
<dbReference type="Pfam" id="PF04383">
    <property type="entry name" value="KilA-N"/>
    <property type="match status" value="1"/>
</dbReference>
<dbReference type="EMBL" id="DAAWMC010000004">
    <property type="protein sequence ID" value="HAF8516586.1"/>
    <property type="molecule type" value="Genomic_DNA"/>
</dbReference>
<accession>A0A753Z9D4</accession>
<dbReference type="SMART" id="SM01252">
    <property type="entry name" value="KilA-N"/>
    <property type="match status" value="1"/>
</dbReference>
<reference evidence="2" key="1">
    <citation type="journal article" date="2018" name="Genome Biol.">
        <title>SKESA: strategic k-mer extension for scrupulous assemblies.</title>
        <authorList>
            <person name="Souvorov A."/>
            <person name="Agarwala R."/>
            <person name="Lipman D.J."/>
        </authorList>
    </citation>
    <scope>NUCLEOTIDE SEQUENCE</scope>
    <source>
        <strain evidence="2">MA.SARB47</strain>
    </source>
</reference>
<evidence type="ECO:0000259" key="1">
    <source>
        <dbReference type="PROSITE" id="PS51301"/>
    </source>
</evidence>
<dbReference type="InterPro" id="IPR017880">
    <property type="entry name" value="KilA_N"/>
</dbReference>
<dbReference type="AlphaFoldDB" id="A0A753Z9D4"/>
<sequence length="137" mass="15532">MKEITLTFNNITTKLFSDEEGMFNLNLLHKASGDEKRNRPSYWTANSETQKFIQELETGIPVSKTKRGRGVTGTWGIEQIVYAYASWISPEFHAAVIEAFTHAVNGDGKKAVKKAQWTEFRPLRSLVVKKLLSLNVE</sequence>
<dbReference type="RefSeq" id="WP_024145054.1">
    <property type="nucleotide sequence ID" value="NZ_MXUH01000004.1"/>
</dbReference>
<comment type="caution">
    <text evidence="2">The sequence shown here is derived from an EMBL/GenBank/DDBJ whole genome shotgun (WGS) entry which is preliminary data.</text>
</comment>
<name>A0A753Z9D4_SALER</name>
<proteinExistence type="predicted"/>
<dbReference type="PROSITE" id="PS51301">
    <property type="entry name" value="KILA_N"/>
    <property type="match status" value="1"/>
</dbReference>
<organism evidence="2">
    <name type="scientific">Salmonella enterica</name>
    <name type="common">Salmonella choleraesuis</name>
    <dbReference type="NCBI Taxonomy" id="28901"/>
    <lineage>
        <taxon>Bacteria</taxon>
        <taxon>Pseudomonadati</taxon>
        <taxon>Pseudomonadota</taxon>
        <taxon>Gammaproteobacteria</taxon>
        <taxon>Enterobacterales</taxon>
        <taxon>Enterobacteriaceae</taxon>
        <taxon>Salmonella</taxon>
    </lineage>
</organism>
<gene>
    <name evidence="2" type="ORF">G5U70_001847</name>
</gene>
<feature type="domain" description="KilA-N" evidence="1">
    <location>
        <begin position="2"/>
        <end position="103"/>
    </location>
</feature>
<evidence type="ECO:0000313" key="2">
    <source>
        <dbReference type="EMBL" id="HAF8516586.1"/>
    </source>
</evidence>
<reference evidence="2" key="2">
    <citation type="submission" date="2020-02" db="EMBL/GenBank/DDBJ databases">
        <authorList>
            <consortium name="NCBI Pathogen Detection Project"/>
        </authorList>
    </citation>
    <scope>NUCLEOTIDE SEQUENCE</scope>
    <source>
        <strain evidence="2">MA.SARB47</strain>
    </source>
</reference>